<dbReference type="Proteomes" id="UP001222325">
    <property type="component" value="Unassembled WGS sequence"/>
</dbReference>
<keyword evidence="3" id="KW-1185">Reference proteome</keyword>
<evidence type="ECO:0000313" key="3">
    <source>
        <dbReference type="Proteomes" id="UP001222325"/>
    </source>
</evidence>
<comment type="caution">
    <text evidence="2">The sequence shown here is derived from an EMBL/GenBank/DDBJ whole genome shotgun (WGS) entry which is preliminary data.</text>
</comment>
<name>A0AAD6U5G0_9AGAR</name>
<reference evidence="2" key="1">
    <citation type="submission" date="2023-03" db="EMBL/GenBank/DDBJ databases">
        <title>Massive genome expansion in bonnet fungi (Mycena s.s.) driven by repeated elements and novel gene families across ecological guilds.</title>
        <authorList>
            <consortium name="Lawrence Berkeley National Laboratory"/>
            <person name="Harder C.B."/>
            <person name="Miyauchi S."/>
            <person name="Viragh M."/>
            <person name="Kuo A."/>
            <person name="Thoen E."/>
            <person name="Andreopoulos B."/>
            <person name="Lu D."/>
            <person name="Skrede I."/>
            <person name="Drula E."/>
            <person name="Henrissat B."/>
            <person name="Morin E."/>
            <person name="Kohler A."/>
            <person name="Barry K."/>
            <person name="LaButti K."/>
            <person name="Morin E."/>
            <person name="Salamov A."/>
            <person name="Lipzen A."/>
            <person name="Mereny Z."/>
            <person name="Hegedus B."/>
            <person name="Baldrian P."/>
            <person name="Stursova M."/>
            <person name="Weitz H."/>
            <person name="Taylor A."/>
            <person name="Grigoriev I.V."/>
            <person name="Nagy L.G."/>
            <person name="Martin F."/>
            <person name="Kauserud H."/>
        </authorList>
    </citation>
    <scope>NUCLEOTIDE SEQUENCE</scope>
    <source>
        <strain evidence="2">CBHHK173m</strain>
    </source>
</reference>
<gene>
    <name evidence="2" type="ORF">B0H15DRAFT_1021540</name>
</gene>
<dbReference type="AlphaFoldDB" id="A0AAD6U5G0"/>
<feature type="region of interest" description="Disordered" evidence="1">
    <location>
        <begin position="1"/>
        <end position="27"/>
    </location>
</feature>
<organism evidence="2 3">
    <name type="scientific">Mycena belliarum</name>
    <dbReference type="NCBI Taxonomy" id="1033014"/>
    <lineage>
        <taxon>Eukaryota</taxon>
        <taxon>Fungi</taxon>
        <taxon>Dikarya</taxon>
        <taxon>Basidiomycota</taxon>
        <taxon>Agaricomycotina</taxon>
        <taxon>Agaricomycetes</taxon>
        <taxon>Agaricomycetidae</taxon>
        <taxon>Agaricales</taxon>
        <taxon>Marasmiineae</taxon>
        <taxon>Mycenaceae</taxon>
        <taxon>Mycena</taxon>
    </lineage>
</organism>
<evidence type="ECO:0000256" key="1">
    <source>
        <dbReference type="SAM" id="MobiDB-lite"/>
    </source>
</evidence>
<dbReference type="EMBL" id="JARJCN010000020">
    <property type="protein sequence ID" value="KAJ7091531.1"/>
    <property type="molecule type" value="Genomic_DNA"/>
</dbReference>
<accession>A0AAD6U5G0</accession>
<feature type="compositionally biased region" description="Polar residues" evidence="1">
    <location>
        <begin position="1"/>
        <end position="10"/>
    </location>
</feature>
<protein>
    <submittedName>
        <fullName evidence="2">Uncharacterized protein</fullName>
    </submittedName>
</protein>
<sequence>MPRASSNPPSRTVRRASSDCDVSATSTQVPCSSGWDSTQKAIMPGIKLKGLNRRRTSPELLPRVPAMPLIPSFKRHTSVPRRRPMAPRHTPLVLRTSSPRCRPLAPRHIPLVVPLRHNSFFMYHPSTSDSSSFILPHSIIP</sequence>
<proteinExistence type="predicted"/>
<evidence type="ECO:0000313" key="2">
    <source>
        <dbReference type="EMBL" id="KAJ7091531.1"/>
    </source>
</evidence>